<feature type="region of interest" description="Disordered" evidence="2">
    <location>
        <begin position="223"/>
        <end position="262"/>
    </location>
</feature>
<dbReference type="SUPFAM" id="SSF57716">
    <property type="entry name" value="Glucocorticoid receptor-like (DNA-binding domain)"/>
    <property type="match status" value="1"/>
</dbReference>
<evidence type="ECO:0000313" key="5">
    <source>
        <dbReference type="Proteomes" id="UP000193560"/>
    </source>
</evidence>
<keyword evidence="1" id="KW-0862">Zinc</keyword>
<gene>
    <name evidence="4" type="ORF">BCR42DRAFT_422287</name>
</gene>
<dbReference type="GO" id="GO:0006355">
    <property type="term" value="P:regulation of DNA-templated transcription"/>
    <property type="evidence" value="ECO:0007669"/>
    <property type="project" value="InterPro"/>
</dbReference>
<dbReference type="GO" id="GO:0008270">
    <property type="term" value="F:zinc ion binding"/>
    <property type="evidence" value="ECO:0007669"/>
    <property type="project" value="UniProtKB-KW"/>
</dbReference>
<feature type="compositionally biased region" description="Low complexity" evidence="2">
    <location>
        <begin position="165"/>
        <end position="177"/>
    </location>
</feature>
<keyword evidence="1" id="KW-0479">Metal-binding</keyword>
<feature type="region of interest" description="Disordered" evidence="2">
    <location>
        <begin position="156"/>
        <end position="180"/>
    </location>
</feature>
<feature type="domain" description="GATA-type" evidence="3">
    <location>
        <begin position="86"/>
        <end position="140"/>
    </location>
</feature>
<sequence>MCSNCNTKTASRRKLCVACYRYHLKHGESRPLRLIVTNQSGSAHQQSYDTRMDGSRNVNAVAATGSLSSRTTPTTTTTTIKSFVKPAPRKYCANCGVQETHQWYRNLCGQGHWCETCKSYYLRHDKVRPPELFVKAAKRKVDVRSLVSWATWAWDHQQHDRDRQQQQQKQDVNSDQQFWKKPSTISHKAVPTYGQYYDSNNVATMDTSATSWAPSGCRPHLYHPRNTSISSESESGSGSGSRCNSPSSISLPSTPPSSTVHPSFLTSHDCLPTSSAMINDKHLVTSLPSLPLAFTSGTDYAHGLFDCI</sequence>
<protein>
    <recommendedName>
        <fullName evidence="3">GATA-type domain-containing protein</fullName>
    </recommendedName>
</protein>
<name>A0A1X2I6N5_9FUNG</name>
<dbReference type="InterPro" id="IPR000679">
    <property type="entry name" value="Znf_GATA"/>
</dbReference>
<dbReference type="Proteomes" id="UP000193560">
    <property type="component" value="Unassembled WGS sequence"/>
</dbReference>
<evidence type="ECO:0000256" key="1">
    <source>
        <dbReference type="PROSITE-ProRule" id="PRU00094"/>
    </source>
</evidence>
<comment type="caution">
    <text evidence="4">The sequence shown here is derived from an EMBL/GenBank/DDBJ whole genome shotgun (WGS) entry which is preliminary data.</text>
</comment>
<dbReference type="EMBL" id="MCGE01000024">
    <property type="protein sequence ID" value="ORZ10391.1"/>
    <property type="molecule type" value="Genomic_DNA"/>
</dbReference>
<evidence type="ECO:0000313" key="4">
    <source>
        <dbReference type="EMBL" id="ORZ10391.1"/>
    </source>
</evidence>
<dbReference type="PROSITE" id="PS50114">
    <property type="entry name" value="GATA_ZN_FINGER_2"/>
    <property type="match status" value="1"/>
</dbReference>
<accession>A0A1X2I6N5</accession>
<reference evidence="4 5" key="1">
    <citation type="submission" date="2016-07" db="EMBL/GenBank/DDBJ databases">
        <title>Pervasive Adenine N6-methylation of Active Genes in Fungi.</title>
        <authorList>
            <consortium name="DOE Joint Genome Institute"/>
            <person name="Mondo S.J."/>
            <person name="Dannebaum R.O."/>
            <person name="Kuo R.C."/>
            <person name="Labutti K."/>
            <person name="Haridas S."/>
            <person name="Kuo A."/>
            <person name="Salamov A."/>
            <person name="Ahrendt S.R."/>
            <person name="Lipzen A."/>
            <person name="Sullivan W."/>
            <person name="Andreopoulos W.B."/>
            <person name="Clum A."/>
            <person name="Lindquist E."/>
            <person name="Daum C."/>
            <person name="Ramamoorthy G.K."/>
            <person name="Gryganskyi A."/>
            <person name="Culley D."/>
            <person name="Magnuson J.K."/>
            <person name="James T.Y."/>
            <person name="O'Malley M.A."/>
            <person name="Stajich J.E."/>
            <person name="Spatafora J.W."/>
            <person name="Visel A."/>
            <person name="Grigoriev I.V."/>
        </authorList>
    </citation>
    <scope>NUCLEOTIDE SEQUENCE [LARGE SCALE GENOMIC DNA]</scope>
    <source>
        <strain evidence="4 5">NRRL 1336</strain>
    </source>
</reference>
<keyword evidence="1" id="KW-0863">Zinc-finger</keyword>
<feature type="compositionally biased region" description="Low complexity" evidence="2">
    <location>
        <begin position="224"/>
        <end position="262"/>
    </location>
</feature>
<evidence type="ECO:0000256" key="2">
    <source>
        <dbReference type="SAM" id="MobiDB-lite"/>
    </source>
</evidence>
<dbReference type="OrthoDB" id="2258182at2759"/>
<dbReference type="GO" id="GO:0043565">
    <property type="term" value="F:sequence-specific DNA binding"/>
    <property type="evidence" value="ECO:0007669"/>
    <property type="project" value="InterPro"/>
</dbReference>
<dbReference type="AlphaFoldDB" id="A0A1X2I6N5"/>
<proteinExistence type="predicted"/>
<organism evidence="4 5">
    <name type="scientific">Absidia repens</name>
    <dbReference type="NCBI Taxonomy" id="90262"/>
    <lineage>
        <taxon>Eukaryota</taxon>
        <taxon>Fungi</taxon>
        <taxon>Fungi incertae sedis</taxon>
        <taxon>Mucoromycota</taxon>
        <taxon>Mucoromycotina</taxon>
        <taxon>Mucoromycetes</taxon>
        <taxon>Mucorales</taxon>
        <taxon>Cunninghamellaceae</taxon>
        <taxon>Absidia</taxon>
    </lineage>
</organism>
<keyword evidence="5" id="KW-1185">Reference proteome</keyword>
<dbReference type="InterPro" id="IPR013088">
    <property type="entry name" value="Znf_NHR/GATA"/>
</dbReference>
<evidence type="ECO:0000259" key="3">
    <source>
        <dbReference type="PROSITE" id="PS50114"/>
    </source>
</evidence>
<dbReference type="Gene3D" id="3.30.50.10">
    <property type="entry name" value="Erythroid Transcription Factor GATA-1, subunit A"/>
    <property type="match status" value="1"/>
</dbReference>